<reference evidence="2" key="1">
    <citation type="journal article" date="2019" name="Int. J. Syst. Evol. Microbiol.">
        <title>The Global Catalogue of Microorganisms (GCM) 10K type strain sequencing project: providing services to taxonomists for standard genome sequencing and annotation.</title>
        <authorList>
            <consortium name="The Broad Institute Genomics Platform"/>
            <consortium name="The Broad Institute Genome Sequencing Center for Infectious Disease"/>
            <person name="Wu L."/>
            <person name="Ma J."/>
        </authorList>
    </citation>
    <scope>NUCLEOTIDE SEQUENCE [LARGE SCALE GENOMIC DNA]</scope>
    <source>
        <strain evidence="2">JCM 30331</strain>
    </source>
</reference>
<dbReference type="Proteomes" id="UP000647587">
    <property type="component" value="Unassembled WGS sequence"/>
</dbReference>
<evidence type="ECO:0000313" key="2">
    <source>
        <dbReference type="Proteomes" id="UP000647587"/>
    </source>
</evidence>
<protein>
    <recommendedName>
        <fullName evidence="3">HTH cro/C1-type domain-containing protein</fullName>
    </recommendedName>
</protein>
<dbReference type="InterPro" id="IPR010982">
    <property type="entry name" value="Lambda_DNA-bd_dom_sf"/>
</dbReference>
<dbReference type="RefSeq" id="WP_386837763.1">
    <property type="nucleotide sequence ID" value="NZ_JBHUEV010000001.1"/>
</dbReference>
<proteinExistence type="predicted"/>
<accession>A0ABQ2EYU9</accession>
<evidence type="ECO:0000313" key="1">
    <source>
        <dbReference type="EMBL" id="GGK31207.1"/>
    </source>
</evidence>
<organism evidence="1 2">
    <name type="scientific">Deinococcus malanensis</name>
    <dbReference type="NCBI Taxonomy" id="1706855"/>
    <lineage>
        <taxon>Bacteria</taxon>
        <taxon>Thermotogati</taxon>
        <taxon>Deinococcota</taxon>
        <taxon>Deinococci</taxon>
        <taxon>Deinococcales</taxon>
        <taxon>Deinococcaceae</taxon>
        <taxon>Deinococcus</taxon>
    </lineage>
</organism>
<dbReference type="Gene3D" id="1.10.260.40">
    <property type="entry name" value="lambda repressor-like DNA-binding domains"/>
    <property type="match status" value="1"/>
</dbReference>
<comment type="caution">
    <text evidence="1">The sequence shown here is derived from an EMBL/GenBank/DDBJ whole genome shotgun (WGS) entry which is preliminary data.</text>
</comment>
<dbReference type="EMBL" id="BMPP01000011">
    <property type="protein sequence ID" value="GGK31207.1"/>
    <property type="molecule type" value="Genomic_DNA"/>
</dbReference>
<name>A0ABQ2EYU9_9DEIO</name>
<dbReference type="SUPFAM" id="SSF47413">
    <property type="entry name" value="lambda repressor-like DNA-binding domains"/>
    <property type="match status" value="1"/>
</dbReference>
<keyword evidence="2" id="KW-1185">Reference proteome</keyword>
<evidence type="ECO:0008006" key="3">
    <source>
        <dbReference type="Google" id="ProtNLM"/>
    </source>
</evidence>
<gene>
    <name evidence="1" type="ORF">GCM10008955_26310</name>
</gene>
<sequence length="67" mass="7108">MTVQARLKELGMTQAQLATHLGTTPAILSRTLGSAMIRPDSHWPAILEALDLEPVLQVKGVGDGQSS</sequence>